<dbReference type="InterPro" id="IPR016032">
    <property type="entry name" value="Sig_transdc_resp-reg_C-effctor"/>
</dbReference>
<evidence type="ECO:0000313" key="5">
    <source>
        <dbReference type="Proteomes" id="UP000503011"/>
    </source>
</evidence>
<dbReference type="KEGG" id="psuu:Psuf_092670"/>
<dbReference type="CDD" id="cd06170">
    <property type="entry name" value="LuxR_C_like"/>
    <property type="match status" value="1"/>
</dbReference>
<dbReference type="SUPFAM" id="SSF46894">
    <property type="entry name" value="C-terminal effector domain of the bipartite response regulators"/>
    <property type="match status" value="1"/>
</dbReference>
<accession>A0A6F8Z0V2</accession>
<evidence type="ECO:0000256" key="2">
    <source>
        <dbReference type="SAM" id="MobiDB-lite"/>
    </source>
</evidence>
<evidence type="ECO:0000256" key="1">
    <source>
        <dbReference type="ARBA" id="ARBA00023125"/>
    </source>
</evidence>
<dbReference type="AlphaFoldDB" id="A0A6F8Z0V2"/>
<dbReference type="PANTHER" id="PTHR43214">
    <property type="entry name" value="TWO-COMPONENT RESPONSE REGULATOR"/>
    <property type="match status" value="1"/>
</dbReference>
<evidence type="ECO:0000259" key="3">
    <source>
        <dbReference type="PROSITE" id="PS50043"/>
    </source>
</evidence>
<organism evidence="4 5">
    <name type="scientific">Phytohabitans suffuscus</name>
    <dbReference type="NCBI Taxonomy" id="624315"/>
    <lineage>
        <taxon>Bacteria</taxon>
        <taxon>Bacillati</taxon>
        <taxon>Actinomycetota</taxon>
        <taxon>Actinomycetes</taxon>
        <taxon>Micromonosporales</taxon>
        <taxon>Micromonosporaceae</taxon>
    </lineage>
</organism>
<dbReference type="PRINTS" id="PR00038">
    <property type="entry name" value="HTHLUXR"/>
</dbReference>
<dbReference type="InterPro" id="IPR036388">
    <property type="entry name" value="WH-like_DNA-bd_sf"/>
</dbReference>
<name>A0A6F8Z0V2_9ACTN</name>
<dbReference type="PROSITE" id="PS00622">
    <property type="entry name" value="HTH_LUXR_1"/>
    <property type="match status" value="1"/>
</dbReference>
<dbReference type="SMART" id="SM00421">
    <property type="entry name" value="HTH_LUXR"/>
    <property type="match status" value="1"/>
</dbReference>
<dbReference type="InterPro" id="IPR000792">
    <property type="entry name" value="Tscrpt_reg_LuxR_C"/>
</dbReference>
<dbReference type="PROSITE" id="PS50043">
    <property type="entry name" value="HTH_LUXR_2"/>
    <property type="match status" value="1"/>
</dbReference>
<dbReference type="EMBL" id="AP022871">
    <property type="protein sequence ID" value="BCB91954.1"/>
    <property type="molecule type" value="Genomic_DNA"/>
</dbReference>
<reference evidence="4 5" key="1">
    <citation type="submission" date="2020-03" db="EMBL/GenBank/DDBJ databases">
        <title>Whole genome shotgun sequence of Phytohabitans suffuscus NBRC 105367.</title>
        <authorList>
            <person name="Komaki H."/>
            <person name="Tamura T."/>
        </authorList>
    </citation>
    <scope>NUCLEOTIDE SEQUENCE [LARGE SCALE GENOMIC DNA]</scope>
    <source>
        <strain evidence="4 5">NBRC 105367</strain>
    </source>
</reference>
<keyword evidence="5" id="KW-1185">Reference proteome</keyword>
<keyword evidence="1" id="KW-0238">DNA-binding</keyword>
<proteinExistence type="predicted"/>
<dbReference type="Pfam" id="PF00196">
    <property type="entry name" value="GerE"/>
    <property type="match status" value="1"/>
</dbReference>
<dbReference type="Proteomes" id="UP000503011">
    <property type="component" value="Chromosome"/>
</dbReference>
<dbReference type="PANTHER" id="PTHR43214:SF42">
    <property type="entry name" value="TRANSCRIPTIONAL REGULATORY PROTEIN DESR"/>
    <property type="match status" value="1"/>
</dbReference>
<dbReference type="GO" id="GO:0003677">
    <property type="term" value="F:DNA binding"/>
    <property type="evidence" value="ECO:0007669"/>
    <property type="project" value="UniProtKB-KW"/>
</dbReference>
<dbReference type="GO" id="GO:0006355">
    <property type="term" value="P:regulation of DNA-templated transcription"/>
    <property type="evidence" value="ECO:0007669"/>
    <property type="project" value="InterPro"/>
</dbReference>
<protein>
    <recommendedName>
        <fullName evidence="3">HTH luxR-type domain-containing protein</fullName>
    </recommendedName>
</protein>
<feature type="region of interest" description="Disordered" evidence="2">
    <location>
        <begin position="422"/>
        <end position="450"/>
    </location>
</feature>
<dbReference type="InterPro" id="IPR039420">
    <property type="entry name" value="WalR-like"/>
</dbReference>
<feature type="domain" description="HTH luxR-type" evidence="3">
    <location>
        <begin position="445"/>
        <end position="508"/>
    </location>
</feature>
<reference evidence="4 5" key="2">
    <citation type="submission" date="2020-03" db="EMBL/GenBank/DDBJ databases">
        <authorList>
            <person name="Ichikawa N."/>
            <person name="Kimura A."/>
            <person name="Kitahashi Y."/>
            <person name="Uohara A."/>
        </authorList>
    </citation>
    <scope>NUCLEOTIDE SEQUENCE [LARGE SCALE GENOMIC DNA]</scope>
    <source>
        <strain evidence="4 5">NBRC 105367</strain>
    </source>
</reference>
<dbReference type="Gene3D" id="1.10.10.10">
    <property type="entry name" value="Winged helix-like DNA-binding domain superfamily/Winged helix DNA-binding domain"/>
    <property type="match status" value="1"/>
</dbReference>
<evidence type="ECO:0000313" key="4">
    <source>
        <dbReference type="EMBL" id="BCB91954.1"/>
    </source>
</evidence>
<gene>
    <name evidence="4" type="ORF">Psuf_092670</name>
</gene>
<sequence length="508" mass="54212">MNQSYVELPGKAPPTESLVRVRVGGLPRIDAVTETAGTQADAFLDAAGREGDPVLAARLVAEAFLALSRTADPASLAPVVARLAALRPRPPHPRVEFLFHTLAGVLRLRAGREHAERDLDRALRLFAEHGLAGDPLFVECAMTATLTAIRPHLVRPAFAGAVRDLERRSDVDSARRARLATMLGMGGAWSGDLLRGRADLRRAYRHAVEAQRVELQAEIASWLVKTEALCGDLAESARQLAATRALAARSGSAWVGAHIAECAAALHLAGGDVEAWAGVMEYLVRGTVGANSGLVYEHRWELATHHALQGRAQAAADLLAATPDPPLRWPGAPAMPAWRAWIAEPEDPAVMAWLERALAGLNRPVERLSRARLAWLLGTQHARLGRRADAVRLLETANSEYAATGAAGLAARVAATLDAVTATRHPRTADRTGGEPADQPDPDGSGAGGARLTATELRVATAVAGGLSNQEVATLLAVSAKTVEFHLRNIFRKLRVRNRTELARILVT</sequence>